<keyword evidence="8 10" id="KW-0808">Transferase</keyword>
<evidence type="ECO:0000256" key="3">
    <source>
        <dbReference type="ARBA" id="ARBA00006341"/>
    </source>
</evidence>
<dbReference type="PANTHER" id="PTHR30239:SF0">
    <property type="entry name" value="ACETOLACTATE SYNTHASE SMALL SUBUNIT 1, CHLOROPLASTIC"/>
    <property type="match status" value="1"/>
</dbReference>
<dbReference type="PROSITE" id="PS51671">
    <property type="entry name" value="ACT"/>
    <property type="match status" value="1"/>
</dbReference>
<evidence type="ECO:0000256" key="4">
    <source>
        <dbReference type="ARBA" id="ARBA00011744"/>
    </source>
</evidence>
<evidence type="ECO:0000256" key="1">
    <source>
        <dbReference type="ARBA" id="ARBA00004974"/>
    </source>
</evidence>
<dbReference type="NCBIfam" id="TIGR00119">
    <property type="entry name" value="acolac_sm"/>
    <property type="match status" value="1"/>
</dbReference>
<reference evidence="10 11" key="1">
    <citation type="journal article" date="2017" name="ISME J.">
        <title>Energy and carbon metabolisms in a deep terrestrial subsurface fluid microbial community.</title>
        <authorList>
            <person name="Momper L."/>
            <person name="Jungbluth S.P."/>
            <person name="Lee M.D."/>
            <person name="Amend J.P."/>
        </authorList>
    </citation>
    <scope>NUCLEOTIDE SEQUENCE [LARGE SCALE GENOMIC DNA]</scope>
    <source>
        <strain evidence="10">SURF_17</strain>
    </source>
</reference>
<dbReference type="NCBIfam" id="NF008864">
    <property type="entry name" value="PRK11895.1"/>
    <property type="match status" value="1"/>
</dbReference>
<evidence type="ECO:0000313" key="10">
    <source>
        <dbReference type="EMBL" id="RJP70790.1"/>
    </source>
</evidence>
<keyword evidence="6 8" id="KW-0100">Branched-chain amino acid biosynthesis</keyword>
<sequence length="168" mass="18529">MKHTISVLVENQFGVLARISGLFSGRGFNIDSLSVGETEDTTISRITLVVTGDDAIIEQIMKQLNKLVDVIKVNDLTEDEFIDRELALIKVKSDGKTRSEIMQIADIFRGKIVDVAPRSLTVEVTGTEDKVQGMLELLRDFGIKEVVRSGKIAISRDTKASPPRQKGT</sequence>
<dbReference type="GO" id="GO:0009097">
    <property type="term" value="P:isoleucine biosynthetic process"/>
    <property type="evidence" value="ECO:0007669"/>
    <property type="project" value="UniProtKB-UniRule"/>
</dbReference>
<comment type="catalytic activity">
    <reaction evidence="7 8">
        <text>2 pyruvate + H(+) = (2S)-2-acetolactate + CO2</text>
        <dbReference type="Rhea" id="RHEA:25249"/>
        <dbReference type="ChEBI" id="CHEBI:15361"/>
        <dbReference type="ChEBI" id="CHEBI:15378"/>
        <dbReference type="ChEBI" id="CHEBI:16526"/>
        <dbReference type="ChEBI" id="CHEBI:58476"/>
        <dbReference type="EC" id="2.2.1.6"/>
    </reaction>
</comment>
<dbReference type="InterPro" id="IPR039557">
    <property type="entry name" value="AHAS_ACT"/>
</dbReference>
<evidence type="ECO:0000256" key="7">
    <source>
        <dbReference type="ARBA" id="ARBA00048670"/>
    </source>
</evidence>
<dbReference type="FunFam" id="3.30.70.1150:FF:000001">
    <property type="entry name" value="Acetolactate synthase small subunit"/>
    <property type="match status" value="1"/>
</dbReference>
<comment type="subunit">
    <text evidence="4 8">Dimer of large and small chains.</text>
</comment>
<protein>
    <recommendedName>
        <fullName evidence="8">Acetolactate synthase small subunit</fullName>
        <shortName evidence="8">AHAS</shortName>
        <shortName evidence="8">ALS</shortName>
        <ecNumber evidence="8">2.2.1.6</ecNumber>
    </recommendedName>
    <alternativeName>
        <fullName evidence="8">Acetohydroxy-acid synthase small subunit</fullName>
    </alternativeName>
</protein>
<dbReference type="Gene3D" id="3.30.70.260">
    <property type="match status" value="1"/>
</dbReference>
<dbReference type="EMBL" id="QZKI01000065">
    <property type="protein sequence ID" value="RJP70790.1"/>
    <property type="molecule type" value="Genomic_DNA"/>
</dbReference>
<dbReference type="PANTHER" id="PTHR30239">
    <property type="entry name" value="ACETOLACTATE SYNTHASE SMALL SUBUNIT"/>
    <property type="match status" value="1"/>
</dbReference>
<comment type="pathway">
    <text evidence="1 8">Amino-acid biosynthesis; L-isoleucine biosynthesis; L-isoleucine from 2-oxobutanoate: step 1/4.</text>
</comment>
<evidence type="ECO:0000259" key="9">
    <source>
        <dbReference type="PROSITE" id="PS51671"/>
    </source>
</evidence>
<dbReference type="GO" id="GO:1990610">
    <property type="term" value="F:acetolactate synthase regulator activity"/>
    <property type="evidence" value="ECO:0007669"/>
    <property type="project" value="UniProtKB-UniRule"/>
</dbReference>
<comment type="caution">
    <text evidence="10">The sequence shown here is derived from an EMBL/GenBank/DDBJ whole genome shotgun (WGS) entry which is preliminary data.</text>
</comment>
<dbReference type="FunFam" id="3.30.70.260:FF:000001">
    <property type="entry name" value="Acetolactate synthase, small subunit"/>
    <property type="match status" value="1"/>
</dbReference>
<comment type="pathway">
    <text evidence="2 8">Amino-acid biosynthesis; L-valine biosynthesis; L-valine from pyruvate: step 1/4.</text>
</comment>
<dbReference type="Proteomes" id="UP000285961">
    <property type="component" value="Unassembled WGS sequence"/>
</dbReference>
<feature type="domain" description="ACT" evidence="9">
    <location>
        <begin position="4"/>
        <end position="78"/>
    </location>
</feature>
<dbReference type="InterPro" id="IPR054480">
    <property type="entry name" value="AHAS_small-like_ACT"/>
</dbReference>
<dbReference type="Pfam" id="PF10369">
    <property type="entry name" value="ALS_ss_C"/>
    <property type="match status" value="1"/>
</dbReference>
<proteinExistence type="inferred from homology"/>
<dbReference type="Gene3D" id="3.30.70.1150">
    <property type="entry name" value="ACT-like. Chain A, domain 2"/>
    <property type="match status" value="1"/>
</dbReference>
<keyword evidence="5 8" id="KW-0028">Amino-acid biosynthesis</keyword>
<name>A0A419EZQ0_9BACT</name>
<dbReference type="EC" id="2.2.1.6" evidence="8"/>
<dbReference type="InterPro" id="IPR019455">
    <property type="entry name" value="Acetolactate_synth_ssu_C"/>
</dbReference>
<evidence type="ECO:0000256" key="8">
    <source>
        <dbReference type="RuleBase" id="RU368092"/>
    </source>
</evidence>
<comment type="similarity">
    <text evidence="3 8">Belongs to the acetolactate synthase small subunit family.</text>
</comment>
<evidence type="ECO:0000256" key="2">
    <source>
        <dbReference type="ARBA" id="ARBA00005025"/>
    </source>
</evidence>
<organism evidence="10 11">
    <name type="scientific">Candidatus Abyssobacteria bacterium SURF_17</name>
    <dbReference type="NCBI Taxonomy" id="2093361"/>
    <lineage>
        <taxon>Bacteria</taxon>
        <taxon>Pseudomonadati</taxon>
        <taxon>Candidatus Hydrogenedentota</taxon>
        <taxon>Candidatus Abyssobacteria</taxon>
    </lineage>
</organism>
<dbReference type="AlphaFoldDB" id="A0A419EZQ0"/>
<dbReference type="InterPro" id="IPR045865">
    <property type="entry name" value="ACT-like_dom_sf"/>
</dbReference>
<dbReference type="InterPro" id="IPR002912">
    <property type="entry name" value="ACT_dom"/>
</dbReference>
<gene>
    <name evidence="10" type="primary">ilvN</name>
    <name evidence="10" type="ORF">C4532_08915</name>
</gene>
<dbReference type="GO" id="GO:0009099">
    <property type="term" value="P:L-valine biosynthetic process"/>
    <property type="evidence" value="ECO:0007669"/>
    <property type="project" value="UniProtKB-UniRule"/>
</dbReference>
<dbReference type="GO" id="GO:0003984">
    <property type="term" value="F:acetolactate synthase activity"/>
    <property type="evidence" value="ECO:0007669"/>
    <property type="project" value="UniProtKB-UniRule"/>
</dbReference>
<dbReference type="SUPFAM" id="SSF55021">
    <property type="entry name" value="ACT-like"/>
    <property type="match status" value="2"/>
</dbReference>
<comment type="function">
    <text evidence="8">Catalyzes the conversion of 2 pyruvate molecules into acetolactate in the first common step of the biosynthetic pathway of the branched-amino acids such as leucine, isoleucine, and valine.</text>
</comment>
<dbReference type="CDD" id="cd04878">
    <property type="entry name" value="ACT_AHAS"/>
    <property type="match status" value="1"/>
</dbReference>
<accession>A0A419EZQ0</accession>
<evidence type="ECO:0000256" key="6">
    <source>
        <dbReference type="ARBA" id="ARBA00023304"/>
    </source>
</evidence>
<dbReference type="UniPathway" id="UPA00049">
    <property type="reaction ID" value="UER00059"/>
</dbReference>
<dbReference type="Pfam" id="PF22629">
    <property type="entry name" value="ACT_AHAS_ss"/>
    <property type="match status" value="1"/>
</dbReference>
<dbReference type="UniPathway" id="UPA00047">
    <property type="reaction ID" value="UER00055"/>
</dbReference>
<evidence type="ECO:0000256" key="5">
    <source>
        <dbReference type="ARBA" id="ARBA00022605"/>
    </source>
</evidence>
<dbReference type="InterPro" id="IPR027271">
    <property type="entry name" value="Acetolactate_synth/TF_NikR_C"/>
</dbReference>
<evidence type="ECO:0000313" key="11">
    <source>
        <dbReference type="Proteomes" id="UP000285961"/>
    </source>
</evidence>
<dbReference type="GO" id="GO:0005829">
    <property type="term" value="C:cytosol"/>
    <property type="evidence" value="ECO:0007669"/>
    <property type="project" value="TreeGrafter"/>
</dbReference>
<dbReference type="InterPro" id="IPR004789">
    <property type="entry name" value="Acetalactate_synth_ssu"/>
</dbReference>